<evidence type="ECO:0000313" key="2">
    <source>
        <dbReference type="Proteomes" id="UP000828048"/>
    </source>
</evidence>
<gene>
    <name evidence="1" type="ORF">Vadar_025608</name>
</gene>
<keyword evidence="2" id="KW-1185">Reference proteome</keyword>
<reference evidence="1 2" key="1">
    <citation type="journal article" date="2021" name="Hortic Res">
        <title>High-quality reference genome and annotation aids understanding of berry development for evergreen blueberry (Vaccinium darrowii).</title>
        <authorList>
            <person name="Yu J."/>
            <person name="Hulse-Kemp A.M."/>
            <person name="Babiker E."/>
            <person name="Staton M."/>
        </authorList>
    </citation>
    <scope>NUCLEOTIDE SEQUENCE [LARGE SCALE GENOMIC DNA]</scope>
    <source>
        <strain evidence="2">cv. NJ 8807/NJ 8810</strain>
        <tissue evidence="1">Young leaf</tissue>
    </source>
</reference>
<dbReference type="Proteomes" id="UP000828048">
    <property type="component" value="Chromosome 2"/>
</dbReference>
<organism evidence="1 2">
    <name type="scientific">Vaccinium darrowii</name>
    <dbReference type="NCBI Taxonomy" id="229202"/>
    <lineage>
        <taxon>Eukaryota</taxon>
        <taxon>Viridiplantae</taxon>
        <taxon>Streptophyta</taxon>
        <taxon>Embryophyta</taxon>
        <taxon>Tracheophyta</taxon>
        <taxon>Spermatophyta</taxon>
        <taxon>Magnoliopsida</taxon>
        <taxon>eudicotyledons</taxon>
        <taxon>Gunneridae</taxon>
        <taxon>Pentapetalae</taxon>
        <taxon>asterids</taxon>
        <taxon>Ericales</taxon>
        <taxon>Ericaceae</taxon>
        <taxon>Vaccinioideae</taxon>
        <taxon>Vaccinieae</taxon>
        <taxon>Vaccinium</taxon>
    </lineage>
</organism>
<accession>A0ACB7X4G2</accession>
<proteinExistence type="predicted"/>
<comment type="caution">
    <text evidence="1">The sequence shown here is derived from an EMBL/GenBank/DDBJ whole genome shotgun (WGS) entry which is preliminary data.</text>
</comment>
<protein>
    <submittedName>
        <fullName evidence="1">Uncharacterized protein</fullName>
    </submittedName>
</protein>
<dbReference type="EMBL" id="CM037152">
    <property type="protein sequence ID" value="KAH7835380.1"/>
    <property type="molecule type" value="Genomic_DNA"/>
</dbReference>
<evidence type="ECO:0000313" key="1">
    <source>
        <dbReference type="EMBL" id="KAH7835380.1"/>
    </source>
</evidence>
<sequence>MQTVYTPRCYGLPEEGGDMVWLSHCLQLQAAPVYAEVEEVEVSFGITGDGQIKECGVHLLYSEEEGEVFQFASTIRKSWEPTLNFVI</sequence>
<name>A0ACB7X4G2_9ERIC</name>